<dbReference type="AlphaFoldDB" id="A0A7G1KQ05"/>
<dbReference type="KEGG" id="nwl:NWFMUON74_37110"/>
<evidence type="ECO:0000256" key="1">
    <source>
        <dbReference type="SAM" id="MobiDB-lite"/>
    </source>
</evidence>
<keyword evidence="4" id="KW-1185">Reference proteome</keyword>
<dbReference type="InterPro" id="IPR000073">
    <property type="entry name" value="AB_hydrolase_1"/>
</dbReference>
<name>A0A7G1KQ05_9NOCA</name>
<feature type="domain" description="AB hydrolase-1" evidence="2">
    <location>
        <begin position="24"/>
        <end position="249"/>
    </location>
</feature>
<dbReference type="Pfam" id="PF12697">
    <property type="entry name" value="Abhydrolase_6"/>
    <property type="match status" value="1"/>
</dbReference>
<reference evidence="3 4" key="1">
    <citation type="submission" date="2020-08" db="EMBL/GenBank/DDBJ databases">
        <title>Genome Sequencing of Nocardia wallacei strain FMUON74 and assembly.</title>
        <authorList>
            <person name="Toyokawa M."/>
            <person name="Uesaka K."/>
        </authorList>
    </citation>
    <scope>NUCLEOTIDE SEQUENCE [LARGE SCALE GENOMIC DNA]</scope>
    <source>
        <strain evidence="3 4">FMUON74</strain>
    </source>
</reference>
<dbReference type="RefSeq" id="WP_187683105.1">
    <property type="nucleotide sequence ID" value="NZ_AP023396.1"/>
</dbReference>
<gene>
    <name evidence="3" type="ORF">NWFMUON74_37110</name>
</gene>
<dbReference type="InterPro" id="IPR029058">
    <property type="entry name" value="AB_hydrolase_fold"/>
</dbReference>
<dbReference type="Gene3D" id="3.40.50.1820">
    <property type="entry name" value="alpha/beta hydrolase"/>
    <property type="match status" value="1"/>
</dbReference>
<feature type="region of interest" description="Disordered" evidence="1">
    <location>
        <begin position="259"/>
        <end position="281"/>
    </location>
</feature>
<proteinExistence type="predicted"/>
<dbReference type="GO" id="GO:0003824">
    <property type="term" value="F:catalytic activity"/>
    <property type="evidence" value="ECO:0007669"/>
    <property type="project" value="UniProtKB-ARBA"/>
</dbReference>
<dbReference type="EMBL" id="AP023396">
    <property type="protein sequence ID" value="BCK55939.1"/>
    <property type="molecule type" value="Genomic_DNA"/>
</dbReference>
<dbReference type="GeneID" id="80348232"/>
<accession>A0A7G1KQ05</accession>
<sequence>MTPLPAVPVTLRRSAVDGPSPVRMVLLHGMGGGTNNWNALAPHLDPAVEVWEAALPWAATADPAWAVERDAGIWIQRALAQCPGGTPDVVAAHSFAANAVLELMDRRGGGWEPATVLLSPFYRAAVSEFEWDSVRYYFDGFRTMLDQGVALTLGDRVDPGVRTDMVERMCAWMGPYTWLRFFDSYLRTPTLRLAGITAPTLLIGGAHDPGALAAGVHALGAALPGSETVILDDAGHFAMSERPGAVAAAVNDFVSRTAAPGARPRVRHPRPHPADPPGVAS</sequence>
<evidence type="ECO:0000259" key="2">
    <source>
        <dbReference type="Pfam" id="PF12697"/>
    </source>
</evidence>
<evidence type="ECO:0000313" key="3">
    <source>
        <dbReference type="EMBL" id="BCK55939.1"/>
    </source>
</evidence>
<protein>
    <recommendedName>
        <fullName evidence="2">AB hydrolase-1 domain-containing protein</fullName>
    </recommendedName>
</protein>
<organism evidence="3 4">
    <name type="scientific">Nocardia wallacei</name>
    <dbReference type="NCBI Taxonomy" id="480035"/>
    <lineage>
        <taxon>Bacteria</taxon>
        <taxon>Bacillati</taxon>
        <taxon>Actinomycetota</taxon>
        <taxon>Actinomycetes</taxon>
        <taxon>Mycobacteriales</taxon>
        <taxon>Nocardiaceae</taxon>
        <taxon>Nocardia</taxon>
    </lineage>
</organism>
<dbReference type="Proteomes" id="UP000516173">
    <property type="component" value="Chromosome"/>
</dbReference>
<dbReference type="SUPFAM" id="SSF53474">
    <property type="entry name" value="alpha/beta-Hydrolases"/>
    <property type="match status" value="1"/>
</dbReference>
<evidence type="ECO:0000313" key="4">
    <source>
        <dbReference type="Proteomes" id="UP000516173"/>
    </source>
</evidence>